<dbReference type="GO" id="GO:0006313">
    <property type="term" value="P:DNA transposition"/>
    <property type="evidence" value="ECO:0007669"/>
    <property type="project" value="InterPro"/>
</dbReference>
<gene>
    <name evidence="2" type="ORF">COX41_03660</name>
</gene>
<dbReference type="EMBL" id="PCRK01000091">
    <property type="protein sequence ID" value="PIP19290.1"/>
    <property type="molecule type" value="Genomic_DNA"/>
</dbReference>
<protein>
    <submittedName>
        <fullName evidence="2">Transposase</fullName>
    </submittedName>
</protein>
<accession>A0A2G9YJ66</accession>
<dbReference type="Pfam" id="PF01797">
    <property type="entry name" value="Y1_Tnp"/>
    <property type="match status" value="1"/>
</dbReference>
<dbReference type="GO" id="GO:0004803">
    <property type="term" value="F:transposase activity"/>
    <property type="evidence" value="ECO:0007669"/>
    <property type="project" value="InterPro"/>
</dbReference>
<proteinExistence type="predicted"/>
<dbReference type="AlphaFoldDB" id="A0A2G9YJ66"/>
<dbReference type="SMART" id="SM01321">
    <property type="entry name" value="Y1_Tnp"/>
    <property type="match status" value="1"/>
</dbReference>
<organism evidence="2 3">
    <name type="scientific">Candidatus Sherwoodlollariibacterium unditelluris</name>
    <dbReference type="NCBI Taxonomy" id="1974757"/>
    <lineage>
        <taxon>Bacteria</taxon>
        <taxon>Pseudomonadati</taxon>
        <taxon>Candidatus Omnitrophota</taxon>
        <taxon>Candidatus Sherwoodlollariibacterium</taxon>
    </lineage>
</organism>
<evidence type="ECO:0000313" key="2">
    <source>
        <dbReference type="EMBL" id="PIP19290.1"/>
    </source>
</evidence>
<feature type="domain" description="Transposase IS200-like" evidence="1">
    <location>
        <begin position="9"/>
        <end position="124"/>
    </location>
</feature>
<name>A0A2G9YJ66_9BACT</name>
<reference evidence="2 3" key="1">
    <citation type="submission" date="2017-09" db="EMBL/GenBank/DDBJ databases">
        <title>Depth-based differentiation of microbial function through sediment-hosted aquifers and enrichment of novel symbionts in the deep terrestrial subsurface.</title>
        <authorList>
            <person name="Probst A.J."/>
            <person name="Ladd B."/>
            <person name="Jarett J.K."/>
            <person name="Geller-Mcgrath D.E."/>
            <person name="Sieber C.M."/>
            <person name="Emerson J.B."/>
            <person name="Anantharaman K."/>
            <person name="Thomas B.C."/>
            <person name="Malmstrom R."/>
            <person name="Stieglmeier M."/>
            <person name="Klingl A."/>
            <person name="Woyke T."/>
            <person name="Ryan C.M."/>
            <person name="Banfield J.F."/>
        </authorList>
    </citation>
    <scope>NUCLEOTIDE SEQUENCE [LARGE SCALE GENOMIC DNA]</scope>
    <source>
        <strain evidence="2">CG23_combo_of_CG06-09_8_20_14_all_41_10</strain>
    </source>
</reference>
<dbReference type="PANTHER" id="PTHR34322">
    <property type="entry name" value="TRANSPOSASE, Y1_TNP DOMAIN-CONTAINING"/>
    <property type="match status" value="1"/>
</dbReference>
<dbReference type="GO" id="GO:0003677">
    <property type="term" value="F:DNA binding"/>
    <property type="evidence" value="ECO:0007669"/>
    <property type="project" value="InterPro"/>
</dbReference>
<dbReference type="SUPFAM" id="SSF143422">
    <property type="entry name" value="Transposase IS200-like"/>
    <property type="match status" value="1"/>
</dbReference>
<sequence length="148" mass="17224">MARKPRLFVADIPCHVIQRGNNHSPIFFSDKDYLIFLAMLQEAKIKHPCSIYSYCLMANHFHLLIAPKEKENVSLLMKLLGAKYVRYVNKAHKRSGTLWEGRFKCSLIDGDPYFLTCLRYIEMNPVRAGIVNAPELYHWSSYRVRAFG</sequence>
<comment type="caution">
    <text evidence="2">The sequence shown here is derived from an EMBL/GenBank/DDBJ whole genome shotgun (WGS) entry which is preliminary data.</text>
</comment>
<dbReference type="PANTHER" id="PTHR34322:SF2">
    <property type="entry name" value="TRANSPOSASE IS200-LIKE DOMAIN-CONTAINING PROTEIN"/>
    <property type="match status" value="1"/>
</dbReference>
<feature type="non-terminal residue" evidence="2">
    <location>
        <position position="148"/>
    </location>
</feature>
<dbReference type="Proteomes" id="UP000231292">
    <property type="component" value="Unassembled WGS sequence"/>
</dbReference>
<evidence type="ECO:0000313" key="3">
    <source>
        <dbReference type="Proteomes" id="UP000231292"/>
    </source>
</evidence>
<evidence type="ECO:0000259" key="1">
    <source>
        <dbReference type="SMART" id="SM01321"/>
    </source>
</evidence>
<dbReference type="Gene3D" id="3.30.70.1290">
    <property type="entry name" value="Transposase IS200-like"/>
    <property type="match status" value="1"/>
</dbReference>
<dbReference type="InterPro" id="IPR036515">
    <property type="entry name" value="Transposase_17_sf"/>
</dbReference>
<dbReference type="InterPro" id="IPR002686">
    <property type="entry name" value="Transposase_17"/>
</dbReference>